<organism evidence="4 5">
    <name type="scientific">Phyllotreta striolata</name>
    <name type="common">Striped flea beetle</name>
    <name type="synonym">Crioceris striolata</name>
    <dbReference type="NCBI Taxonomy" id="444603"/>
    <lineage>
        <taxon>Eukaryota</taxon>
        <taxon>Metazoa</taxon>
        <taxon>Ecdysozoa</taxon>
        <taxon>Arthropoda</taxon>
        <taxon>Hexapoda</taxon>
        <taxon>Insecta</taxon>
        <taxon>Pterygota</taxon>
        <taxon>Neoptera</taxon>
        <taxon>Endopterygota</taxon>
        <taxon>Coleoptera</taxon>
        <taxon>Polyphaga</taxon>
        <taxon>Cucujiformia</taxon>
        <taxon>Chrysomeloidea</taxon>
        <taxon>Chrysomelidae</taxon>
        <taxon>Galerucinae</taxon>
        <taxon>Alticini</taxon>
        <taxon>Phyllotreta</taxon>
    </lineage>
</organism>
<evidence type="ECO:0000313" key="4">
    <source>
        <dbReference type="EMBL" id="CAG9854853.1"/>
    </source>
</evidence>
<dbReference type="PANTHER" id="PTHR43016">
    <property type="entry name" value="PRESEQUENCE PROTEASE"/>
    <property type="match status" value="1"/>
</dbReference>
<sequence length="1019" mass="115211">MAPVDNTPNISMGNFELQYSLLAYNKIPISEYVSKQTGMTVVIAEVDGPCVNGYFCLATEAFDDDGLPHTLEHLIFMGSEEYPYKGVLDLLANRCLASGTNAWTDIDHTCYTMETAGSEGFLSLLPIFLEHILYPVLRDEAFVTEVHHVTPEGSNAGVVYCEMQGRENSAESRLHLTVARKIYPGKCGYSSETGGIMKNLRESTTNEKVRKYHKEFYRPENLKVIITGQVKLNDVFNSIEKLEEKIISKGKLPPFERPWQNPIPPVQEKSTDLIIKYPADEENNGLFCIAWRGASSVKEYYMVEATMLLLKYLNDFSASPLPKEFVEIDDPYASKVTYNVSENSEICLYIILEDVPVQKLPKVGAKMRETLKKILDEKLIDMEQLHSIINKYKLENLSSLENSPHNTIAFMIIGHMLYGHTKEDLQQRLNPLTDIAKLQSEPQSFWLGILEKYFVNNKSLTVQCIPSIEEQQKLASEEKHRVDNQIKTLKETGLKQKGEILQKAIEFNETEAPPEMITSVPIPSLNSIKFHNITRHKSDGESNQKINLSKTPIYTYFDHLKTNFVYLFATLDTTKVPADLKIYLPLLIESLLQLPLERDGKIISYEDAVSQLNDDTVSTSISLGLQRNGLFICGSYSSTITLMLQVDAAKYEVGVNWLKELLYKTVFTQERIKVIANKLNNSVAQYKRSGRSIVGYISRGMRFSRDSNILKNGVLQQNKFLTETLGKLDGNSANEVLENLEKARKIVTEPANVVLYLAGNLNILKNPSQPLDEFLPPNVGASKKQSPLNATPDYKFKKDSSDPQYGCIVGLGSLESSFFIQTTSSISSYHDPDLPALMLYLQYLTQTEGPMWKQIRGKGYSYNYSMLVKVHEGLLYLVYGRATNVVGAYKETKELIFKQLEHKEWDQSLIDSAKSSIIFEIIDEEKTIGDVVNLSFTSYFDGVDYTFNRTLLNSINKVTINDLNRVGEKYVRPLFDCKQTKTAVVVNPSKIGEVADELKKLGLNLTTYNSLEDSFLNKI</sequence>
<dbReference type="EMBL" id="OU900094">
    <property type="protein sequence ID" value="CAG9854853.1"/>
    <property type="molecule type" value="Genomic_DNA"/>
</dbReference>
<dbReference type="InterPro" id="IPR011249">
    <property type="entry name" value="Metalloenz_LuxS/M16"/>
</dbReference>
<feature type="domain" description="Peptidase M16 N-terminal" evidence="1">
    <location>
        <begin position="63"/>
        <end position="150"/>
    </location>
</feature>
<dbReference type="Proteomes" id="UP001153712">
    <property type="component" value="Chromosome 1"/>
</dbReference>
<reference evidence="4" key="1">
    <citation type="submission" date="2022-01" db="EMBL/GenBank/DDBJ databases">
        <authorList>
            <person name="King R."/>
        </authorList>
    </citation>
    <scope>NUCLEOTIDE SEQUENCE</scope>
</reference>
<dbReference type="OrthoDB" id="4953at2759"/>
<dbReference type="FunFam" id="3.30.830.10:FF:000031">
    <property type="entry name" value="Putative zinc metalloprotease"/>
    <property type="match status" value="1"/>
</dbReference>
<name>A0A9N9TGB7_PHYSR</name>
<feature type="domain" description="Peptidase M16C associated" evidence="3">
    <location>
        <begin position="466"/>
        <end position="684"/>
    </location>
</feature>
<dbReference type="InterPro" id="IPR013578">
    <property type="entry name" value="Peptidase_M16C_assoc"/>
</dbReference>
<evidence type="ECO:0000313" key="5">
    <source>
        <dbReference type="Proteomes" id="UP001153712"/>
    </source>
</evidence>
<dbReference type="GO" id="GO:0046872">
    <property type="term" value="F:metal ion binding"/>
    <property type="evidence" value="ECO:0007669"/>
    <property type="project" value="InterPro"/>
</dbReference>
<dbReference type="AlphaFoldDB" id="A0A9N9TGB7"/>
<dbReference type="InterPro" id="IPR011765">
    <property type="entry name" value="Pept_M16_N"/>
</dbReference>
<dbReference type="Pfam" id="PF05193">
    <property type="entry name" value="Peptidase_M16_C"/>
    <property type="match status" value="1"/>
</dbReference>
<dbReference type="FunFam" id="3.30.830.10:FF:000015">
    <property type="entry name" value="Putative zinc metalloprotease"/>
    <property type="match status" value="1"/>
</dbReference>
<accession>A0A9N9TGB7</accession>
<proteinExistence type="predicted"/>
<dbReference type="Pfam" id="PF08367">
    <property type="entry name" value="M16C_assoc"/>
    <property type="match status" value="1"/>
</dbReference>
<dbReference type="SUPFAM" id="SSF63411">
    <property type="entry name" value="LuxS/MPP-like metallohydrolase"/>
    <property type="match status" value="4"/>
</dbReference>
<dbReference type="Pfam" id="PF00675">
    <property type="entry name" value="Peptidase_M16"/>
    <property type="match status" value="1"/>
</dbReference>
<dbReference type="Gene3D" id="3.30.830.10">
    <property type="entry name" value="Metalloenzyme, LuxS/M16 peptidase-like"/>
    <property type="match status" value="4"/>
</dbReference>
<dbReference type="PANTHER" id="PTHR43016:SF16">
    <property type="entry name" value="METALLOPROTEASE, PUTATIVE (AFU_ORTHOLOGUE AFUA_4G07610)-RELATED"/>
    <property type="match status" value="1"/>
</dbReference>
<protein>
    <recommendedName>
        <fullName evidence="6">Presequence protease, mitochondrial</fullName>
    </recommendedName>
</protein>
<keyword evidence="5" id="KW-1185">Reference proteome</keyword>
<evidence type="ECO:0000259" key="2">
    <source>
        <dbReference type="Pfam" id="PF05193"/>
    </source>
</evidence>
<gene>
    <name evidence="4" type="ORF">PHYEVI_LOCUS1313</name>
</gene>
<evidence type="ECO:0000259" key="1">
    <source>
        <dbReference type="Pfam" id="PF00675"/>
    </source>
</evidence>
<evidence type="ECO:0000259" key="3">
    <source>
        <dbReference type="Pfam" id="PF08367"/>
    </source>
</evidence>
<feature type="domain" description="Peptidase M16 C-terminal" evidence="2">
    <location>
        <begin position="205"/>
        <end position="391"/>
    </location>
</feature>
<evidence type="ECO:0008006" key="6">
    <source>
        <dbReference type="Google" id="ProtNLM"/>
    </source>
</evidence>
<dbReference type="InterPro" id="IPR007863">
    <property type="entry name" value="Peptidase_M16_C"/>
</dbReference>